<gene>
    <name evidence="6 7" type="primary">prmA</name>
    <name evidence="7" type="ORF">IAC59_00545</name>
</gene>
<evidence type="ECO:0000313" key="8">
    <source>
        <dbReference type="Proteomes" id="UP000824123"/>
    </source>
</evidence>
<comment type="similarity">
    <text evidence="1 6">Belongs to the methyltransferase superfamily. PrmA family.</text>
</comment>
<dbReference type="HAMAP" id="MF_00735">
    <property type="entry name" value="Methyltr_PrmA"/>
    <property type="match status" value="1"/>
</dbReference>
<feature type="binding site" evidence="6">
    <location>
        <position position="185"/>
    </location>
    <ligand>
        <name>S-adenosyl-L-methionine</name>
        <dbReference type="ChEBI" id="CHEBI:59789"/>
    </ligand>
</feature>
<protein>
    <recommendedName>
        <fullName evidence="6">Ribosomal protein L11 methyltransferase</fullName>
        <shortName evidence="6">L11 Mtase</shortName>
        <ecNumber evidence="6">2.1.1.-</ecNumber>
    </recommendedName>
</protein>
<dbReference type="Gene3D" id="3.40.50.150">
    <property type="entry name" value="Vaccinia Virus protein VP39"/>
    <property type="match status" value="1"/>
</dbReference>
<comment type="function">
    <text evidence="6">Methylates ribosomal protein L11.</text>
</comment>
<dbReference type="EMBL" id="DVNK01000005">
    <property type="protein sequence ID" value="HIU45729.1"/>
    <property type="molecule type" value="Genomic_DNA"/>
</dbReference>
<dbReference type="PIRSF" id="PIRSF000401">
    <property type="entry name" value="RPL11_MTase"/>
    <property type="match status" value="1"/>
</dbReference>
<keyword evidence="4 6" id="KW-0808">Transferase</keyword>
<dbReference type="EC" id="2.1.1.-" evidence="6"/>
<dbReference type="InterPro" id="IPR029063">
    <property type="entry name" value="SAM-dependent_MTases_sf"/>
</dbReference>
<sequence length="315" mass="34488">MDWIEITVHTTTEGADIASQALCDAGSNGVSIEDRNDFDENQRAPGQWDLIDEQVLANMPEDVLVHGYFGDDERIRDTVAQLEAQFRQVRALELPFDVGALSMDIKTVHDQDWSENWKKYYKPFRAGRHLVVKPSWETYEPAEGDKVIEIDPGMAFGTGTHETTGMCVELVEKYVRPGDRVIDVGTGTGILAIAAKLSGAGDTFATDIDNVAVRVAAENIERNGQQVTVRQGDLLSAVEPGAVFDLAIANIIADVIIALCGQIVSVLRSQGKFICSGIIREREADVVAALEGAGFEVVEIRRRGEWVAICAQRVD</sequence>
<dbReference type="GO" id="GO:0032259">
    <property type="term" value="P:methylation"/>
    <property type="evidence" value="ECO:0007669"/>
    <property type="project" value="UniProtKB-KW"/>
</dbReference>
<reference evidence="7" key="1">
    <citation type="submission" date="2020-10" db="EMBL/GenBank/DDBJ databases">
        <authorList>
            <person name="Gilroy R."/>
        </authorList>
    </citation>
    <scope>NUCLEOTIDE SEQUENCE</scope>
    <source>
        <strain evidence="7">ChiSxjej2B14-8506</strain>
    </source>
</reference>
<dbReference type="GO" id="GO:0005737">
    <property type="term" value="C:cytoplasm"/>
    <property type="evidence" value="ECO:0007669"/>
    <property type="project" value="UniProtKB-SubCell"/>
</dbReference>
<dbReference type="InterPro" id="IPR004498">
    <property type="entry name" value="Ribosomal_PrmA_MeTrfase"/>
</dbReference>
<evidence type="ECO:0000256" key="6">
    <source>
        <dbReference type="HAMAP-Rule" id="MF_00735"/>
    </source>
</evidence>
<keyword evidence="3 6" id="KW-0489">Methyltransferase</keyword>
<dbReference type="GO" id="GO:0008276">
    <property type="term" value="F:protein methyltransferase activity"/>
    <property type="evidence" value="ECO:0007669"/>
    <property type="project" value="UniProtKB-UniRule"/>
</dbReference>
<feature type="binding site" evidence="6">
    <location>
        <position position="207"/>
    </location>
    <ligand>
        <name>S-adenosyl-L-methionine</name>
        <dbReference type="ChEBI" id="CHEBI:59789"/>
    </ligand>
</feature>
<dbReference type="Pfam" id="PF06325">
    <property type="entry name" value="PrmA"/>
    <property type="match status" value="1"/>
</dbReference>
<comment type="subcellular location">
    <subcellularLocation>
        <location evidence="6">Cytoplasm</location>
    </subcellularLocation>
</comment>
<feature type="binding site" evidence="6">
    <location>
        <position position="250"/>
    </location>
    <ligand>
        <name>S-adenosyl-L-methionine</name>
        <dbReference type="ChEBI" id="CHEBI:59789"/>
    </ligand>
</feature>
<dbReference type="NCBIfam" id="TIGR00406">
    <property type="entry name" value="prmA"/>
    <property type="match status" value="1"/>
</dbReference>
<keyword evidence="7" id="KW-0689">Ribosomal protein</keyword>
<evidence type="ECO:0000256" key="5">
    <source>
        <dbReference type="ARBA" id="ARBA00022691"/>
    </source>
</evidence>
<dbReference type="AlphaFoldDB" id="A0A9D1LPM1"/>
<comment type="caution">
    <text evidence="7">The sequence shown here is derived from an EMBL/GenBank/DDBJ whole genome shotgun (WGS) entry which is preliminary data.</text>
</comment>
<dbReference type="PANTHER" id="PTHR43648">
    <property type="entry name" value="ELECTRON TRANSFER FLAVOPROTEIN BETA SUBUNIT LYSINE METHYLTRANSFERASE"/>
    <property type="match status" value="1"/>
</dbReference>
<proteinExistence type="inferred from homology"/>
<name>A0A9D1LPM1_9FIRM</name>
<reference evidence="7" key="2">
    <citation type="journal article" date="2021" name="PeerJ">
        <title>Extensive microbial diversity within the chicken gut microbiome revealed by metagenomics and culture.</title>
        <authorList>
            <person name="Gilroy R."/>
            <person name="Ravi A."/>
            <person name="Getino M."/>
            <person name="Pursley I."/>
            <person name="Horton D.L."/>
            <person name="Alikhan N.F."/>
            <person name="Baker D."/>
            <person name="Gharbi K."/>
            <person name="Hall N."/>
            <person name="Watson M."/>
            <person name="Adriaenssens E.M."/>
            <person name="Foster-Nyarko E."/>
            <person name="Jarju S."/>
            <person name="Secka A."/>
            <person name="Antonio M."/>
            <person name="Oren A."/>
            <person name="Chaudhuri R.R."/>
            <person name="La Ragione R."/>
            <person name="Hildebrand F."/>
            <person name="Pallen M.J."/>
        </authorList>
    </citation>
    <scope>NUCLEOTIDE SEQUENCE</scope>
    <source>
        <strain evidence="7">ChiSxjej2B14-8506</strain>
    </source>
</reference>
<evidence type="ECO:0000313" key="7">
    <source>
        <dbReference type="EMBL" id="HIU45729.1"/>
    </source>
</evidence>
<dbReference type="SUPFAM" id="SSF53335">
    <property type="entry name" value="S-adenosyl-L-methionine-dependent methyltransferases"/>
    <property type="match status" value="1"/>
</dbReference>
<evidence type="ECO:0000256" key="2">
    <source>
        <dbReference type="ARBA" id="ARBA00022490"/>
    </source>
</evidence>
<feature type="binding site" evidence="6">
    <location>
        <position position="164"/>
    </location>
    <ligand>
        <name>S-adenosyl-L-methionine</name>
        <dbReference type="ChEBI" id="CHEBI:59789"/>
    </ligand>
</feature>
<organism evidence="7 8">
    <name type="scientific">Candidatus Fimadaptatus faecigallinarum</name>
    <dbReference type="NCBI Taxonomy" id="2840814"/>
    <lineage>
        <taxon>Bacteria</taxon>
        <taxon>Bacillati</taxon>
        <taxon>Bacillota</taxon>
        <taxon>Clostridia</taxon>
        <taxon>Eubacteriales</taxon>
        <taxon>Candidatus Fimadaptatus</taxon>
    </lineage>
</organism>
<comment type="catalytic activity">
    <reaction evidence="6">
        <text>L-lysyl-[protein] + 3 S-adenosyl-L-methionine = N(6),N(6),N(6)-trimethyl-L-lysyl-[protein] + 3 S-adenosyl-L-homocysteine + 3 H(+)</text>
        <dbReference type="Rhea" id="RHEA:54192"/>
        <dbReference type="Rhea" id="RHEA-COMP:9752"/>
        <dbReference type="Rhea" id="RHEA-COMP:13826"/>
        <dbReference type="ChEBI" id="CHEBI:15378"/>
        <dbReference type="ChEBI" id="CHEBI:29969"/>
        <dbReference type="ChEBI" id="CHEBI:57856"/>
        <dbReference type="ChEBI" id="CHEBI:59789"/>
        <dbReference type="ChEBI" id="CHEBI:61961"/>
    </reaction>
</comment>
<evidence type="ECO:0000256" key="3">
    <source>
        <dbReference type="ARBA" id="ARBA00022603"/>
    </source>
</evidence>
<evidence type="ECO:0000256" key="1">
    <source>
        <dbReference type="ARBA" id="ARBA00009741"/>
    </source>
</evidence>
<dbReference type="PANTHER" id="PTHR43648:SF1">
    <property type="entry name" value="ELECTRON TRANSFER FLAVOPROTEIN BETA SUBUNIT LYSINE METHYLTRANSFERASE"/>
    <property type="match status" value="1"/>
</dbReference>
<dbReference type="InterPro" id="IPR050078">
    <property type="entry name" value="Ribosomal_L11_MeTrfase_PrmA"/>
</dbReference>
<keyword evidence="2 6" id="KW-0963">Cytoplasm</keyword>
<dbReference type="Proteomes" id="UP000824123">
    <property type="component" value="Unassembled WGS sequence"/>
</dbReference>
<dbReference type="CDD" id="cd02440">
    <property type="entry name" value="AdoMet_MTases"/>
    <property type="match status" value="1"/>
</dbReference>
<evidence type="ECO:0000256" key="4">
    <source>
        <dbReference type="ARBA" id="ARBA00022679"/>
    </source>
</evidence>
<keyword evidence="7" id="KW-0687">Ribonucleoprotein</keyword>
<dbReference type="GO" id="GO:0005840">
    <property type="term" value="C:ribosome"/>
    <property type="evidence" value="ECO:0007669"/>
    <property type="project" value="UniProtKB-KW"/>
</dbReference>
<keyword evidence="5 6" id="KW-0949">S-adenosyl-L-methionine</keyword>
<accession>A0A9D1LPM1</accession>